<evidence type="ECO:0000313" key="3">
    <source>
        <dbReference type="EMBL" id="NYZ67764.1"/>
    </source>
</evidence>
<keyword evidence="2 3" id="KW-0378">Hydrolase</keyword>
<dbReference type="SUPFAM" id="SSF53474">
    <property type="entry name" value="alpha/beta-Hydrolases"/>
    <property type="match status" value="1"/>
</dbReference>
<accession>A0A853ICG8</accession>
<organism evidence="3 4">
    <name type="scientific">Spartinivicinus marinus</name>
    <dbReference type="NCBI Taxonomy" id="2994442"/>
    <lineage>
        <taxon>Bacteria</taxon>
        <taxon>Pseudomonadati</taxon>
        <taxon>Pseudomonadota</taxon>
        <taxon>Gammaproteobacteria</taxon>
        <taxon>Oceanospirillales</taxon>
        <taxon>Zooshikellaceae</taxon>
        <taxon>Spartinivicinus</taxon>
    </lineage>
</organism>
<comment type="similarity">
    <text evidence="1">Belongs to the esterase D family.</text>
</comment>
<dbReference type="InterPro" id="IPR000801">
    <property type="entry name" value="Esterase-like"/>
</dbReference>
<dbReference type="InterPro" id="IPR052558">
    <property type="entry name" value="Siderophore_Hydrolase_D"/>
</dbReference>
<sequence>MQLYIKETSVKSVIFIFLAVFSYLANADKAFEIPRSEVIELQEPTIKRVYPLFVKLPRSYNSSADKKYPVIYLMDAWYSFQIVSGATRFPMNRGGMEEAIIVGISYSKGSTDNSSRVRDYTPVKDEGWKRETGNANGYSKFIKEVVFPYIENNYRAAPSRRTFVGNSLGGLLGAYILFNSPDMFDSYIIGSPSVWYKNNYILSQPMKMPRTPVKVYLSVGSLEMPTFGARNDMVAGAKALAIKLNKQLKSRVDLKLSIIKDASHATAFPTTAIQGLDWIYGKK</sequence>
<proteinExistence type="inferred from homology"/>
<dbReference type="Gene3D" id="3.40.50.1820">
    <property type="entry name" value="alpha/beta hydrolase"/>
    <property type="match status" value="1"/>
</dbReference>
<evidence type="ECO:0000256" key="1">
    <source>
        <dbReference type="ARBA" id="ARBA00005622"/>
    </source>
</evidence>
<evidence type="ECO:0000256" key="2">
    <source>
        <dbReference type="ARBA" id="ARBA00022801"/>
    </source>
</evidence>
<dbReference type="GO" id="GO:0016788">
    <property type="term" value="F:hydrolase activity, acting on ester bonds"/>
    <property type="evidence" value="ECO:0007669"/>
    <property type="project" value="TreeGrafter"/>
</dbReference>
<reference evidence="3 4" key="1">
    <citation type="submission" date="2020-07" db="EMBL/GenBank/DDBJ databases">
        <title>Endozoicomonas sp. nov., isolated from sediment.</title>
        <authorList>
            <person name="Gu T."/>
        </authorList>
    </citation>
    <scope>NUCLEOTIDE SEQUENCE [LARGE SCALE GENOMIC DNA]</scope>
    <source>
        <strain evidence="3 4">SM1973</strain>
    </source>
</reference>
<gene>
    <name evidence="3" type="ORF">H0A36_17255</name>
</gene>
<keyword evidence="4" id="KW-1185">Reference proteome</keyword>
<dbReference type="AlphaFoldDB" id="A0A853ICG8"/>
<dbReference type="EMBL" id="JACCKB010000029">
    <property type="protein sequence ID" value="NYZ67764.1"/>
    <property type="molecule type" value="Genomic_DNA"/>
</dbReference>
<protein>
    <submittedName>
        <fullName evidence="3">Alpha/beta hydrolase</fullName>
    </submittedName>
</protein>
<dbReference type="PANTHER" id="PTHR40841">
    <property type="entry name" value="SIDEROPHORE TRIACETYLFUSARININE C ESTERASE"/>
    <property type="match status" value="1"/>
</dbReference>
<name>A0A853ICG8_9GAMM</name>
<dbReference type="Proteomes" id="UP000569732">
    <property type="component" value="Unassembled WGS sequence"/>
</dbReference>
<dbReference type="PANTHER" id="PTHR40841:SF2">
    <property type="entry name" value="SIDEROPHORE-DEGRADING ESTERASE (EUROFUNG)"/>
    <property type="match status" value="1"/>
</dbReference>
<comment type="caution">
    <text evidence="3">The sequence shown here is derived from an EMBL/GenBank/DDBJ whole genome shotgun (WGS) entry which is preliminary data.</text>
</comment>
<evidence type="ECO:0000313" key="4">
    <source>
        <dbReference type="Proteomes" id="UP000569732"/>
    </source>
</evidence>
<dbReference type="Pfam" id="PF00756">
    <property type="entry name" value="Esterase"/>
    <property type="match status" value="1"/>
</dbReference>
<dbReference type="InterPro" id="IPR029058">
    <property type="entry name" value="AB_hydrolase_fold"/>
</dbReference>